<name>A0A1E4TZD9_PACTA</name>
<dbReference type="EMBL" id="KV454012">
    <property type="protein sequence ID" value="ODV97109.1"/>
    <property type="molecule type" value="Genomic_DNA"/>
</dbReference>
<dbReference type="InterPro" id="IPR002060">
    <property type="entry name" value="Squ/phyt_synthse"/>
</dbReference>
<evidence type="ECO:0000256" key="6">
    <source>
        <dbReference type="ARBA" id="ARBA00038273"/>
    </source>
</evidence>
<evidence type="ECO:0000256" key="5">
    <source>
        <dbReference type="ARBA" id="ARBA00023136"/>
    </source>
</evidence>
<dbReference type="GO" id="GO:0005743">
    <property type="term" value="C:mitochondrial inner membrane"/>
    <property type="evidence" value="ECO:0007669"/>
    <property type="project" value="UniProtKB-SubCell"/>
</dbReference>
<proteinExistence type="inferred from homology"/>
<dbReference type="PANTHER" id="PTHR21181:SF13">
    <property type="entry name" value="NADH DEHYDROGENASE (UBIQUINONE) COMPLEX I, ASSEMBLY FACTOR 6"/>
    <property type="match status" value="1"/>
</dbReference>
<evidence type="ECO:0000256" key="2">
    <source>
        <dbReference type="ARBA" id="ARBA00022792"/>
    </source>
</evidence>
<evidence type="ECO:0000313" key="7">
    <source>
        <dbReference type="EMBL" id="ODV97109.1"/>
    </source>
</evidence>
<accession>A0A1E4TZD9</accession>
<comment type="subcellular location">
    <subcellularLocation>
        <location evidence="1">Mitochondrion inner membrane</location>
    </subcellularLocation>
</comment>
<dbReference type="PANTHER" id="PTHR21181">
    <property type="match status" value="1"/>
</dbReference>
<dbReference type="STRING" id="669874.A0A1E4TZD9"/>
<reference evidence="8" key="1">
    <citation type="submission" date="2016-05" db="EMBL/GenBank/DDBJ databases">
        <title>Comparative genomics of biotechnologically important yeasts.</title>
        <authorList>
            <consortium name="DOE Joint Genome Institute"/>
            <person name="Riley R."/>
            <person name="Haridas S."/>
            <person name="Wolfe K.H."/>
            <person name="Lopes M.R."/>
            <person name="Hittinger C.T."/>
            <person name="Goker M."/>
            <person name="Salamov A."/>
            <person name="Wisecaver J."/>
            <person name="Long T.M."/>
            <person name="Aerts A.L."/>
            <person name="Barry K."/>
            <person name="Choi C."/>
            <person name="Clum A."/>
            <person name="Coughlan A.Y."/>
            <person name="Deshpande S."/>
            <person name="Douglass A.P."/>
            <person name="Hanson S.J."/>
            <person name="Klenk H.-P."/>
            <person name="Labutti K."/>
            <person name="Lapidus A."/>
            <person name="Lindquist E."/>
            <person name="Lipzen A."/>
            <person name="Meier-Kolthoff J.P."/>
            <person name="Ohm R.A."/>
            <person name="Otillar R.P."/>
            <person name="Pangilinan J."/>
            <person name="Peng Y."/>
            <person name="Rokas A."/>
            <person name="Rosa C.A."/>
            <person name="Scheuner C."/>
            <person name="Sibirny A.A."/>
            <person name="Slot J.C."/>
            <person name="Stielow J.B."/>
            <person name="Sun H."/>
            <person name="Kurtzman C.P."/>
            <person name="Blackwell M."/>
            <person name="Grigoriev I.V."/>
            <person name="Jeffries T.W."/>
        </authorList>
    </citation>
    <scope>NUCLEOTIDE SEQUENCE [LARGE SCALE GENOMIC DNA]</scope>
    <source>
        <strain evidence="8">NRRL Y-2460</strain>
    </source>
</reference>
<sequence>MNRINSNINLGAKIEPGIDPVNAKLKFWEDLIYKLECDSNNRGIMIEHPVSILLADCLRQNYNINLRYLSTFLNTKKNSLNNQVPNNIESLCSYGEGTYSQLNYALQGLLLSETISPSCIKLLENSIFLKNLITDIAAHIGQSMSIATTLIRLKYFANKKNSIYLPIDLMLKKNLSQEQLLKIFQGYIDKDSKEFINISNSLSDLVFEMATVANDHLLTARSKFSKVKQEIQTILKDNSNDAYLLSCSDKWLQGVPDAIYIPFMSAIPLQIYLGKLETHNFDIINNNLETKEWRLAWKSYWNYNKRLF</sequence>
<evidence type="ECO:0000256" key="4">
    <source>
        <dbReference type="ARBA" id="ARBA00023128"/>
    </source>
</evidence>
<evidence type="ECO:0000313" key="8">
    <source>
        <dbReference type="Proteomes" id="UP000094236"/>
    </source>
</evidence>
<dbReference type="GO" id="GO:0032981">
    <property type="term" value="P:mitochondrial respiratory chain complex I assembly"/>
    <property type="evidence" value="ECO:0007669"/>
    <property type="project" value="TreeGrafter"/>
</dbReference>
<protein>
    <submittedName>
        <fullName evidence="7">Uncharacterized protein</fullName>
    </submittedName>
</protein>
<keyword evidence="2" id="KW-0999">Mitochondrion inner membrane</keyword>
<keyword evidence="5" id="KW-0472">Membrane</keyword>
<dbReference type="Pfam" id="PF00494">
    <property type="entry name" value="SQS_PSY"/>
    <property type="match status" value="1"/>
</dbReference>
<keyword evidence="3" id="KW-0809">Transit peptide</keyword>
<comment type="similarity">
    <text evidence="6">Belongs to the NDUFAF6 family.</text>
</comment>
<keyword evidence="4" id="KW-0496">Mitochondrion</keyword>
<keyword evidence="8" id="KW-1185">Reference proteome</keyword>
<dbReference type="InterPro" id="IPR008949">
    <property type="entry name" value="Isoprenoid_synthase_dom_sf"/>
</dbReference>
<dbReference type="AlphaFoldDB" id="A0A1E4TZD9"/>
<dbReference type="OrthoDB" id="270318at2759"/>
<dbReference type="Proteomes" id="UP000094236">
    <property type="component" value="Unassembled WGS sequence"/>
</dbReference>
<dbReference type="Gene3D" id="1.10.600.10">
    <property type="entry name" value="Farnesyl Diphosphate Synthase"/>
    <property type="match status" value="1"/>
</dbReference>
<organism evidence="7 8">
    <name type="scientific">Pachysolen tannophilus NRRL Y-2460</name>
    <dbReference type="NCBI Taxonomy" id="669874"/>
    <lineage>
        <taxon>Eukaryota</taxon>
        <taxon>Fungi</taxon>
        <taxon>Dikarya</taxon>
        <taxon>Ascomycota</taxon>
        <taxon>Saccharomycotina</taxon>
        <taxon>Pichiomycetes</taxon>
        <taxon>Pachysolenaceae</taxon>
        <taxon>Pachysolen</taxon>
    </lineage>
</organism>
<gene>
    <name evidence="7" type="ORF">PACTADRAFT_48864</name>
</gene>
<dbReference type="SUPFAM" id="SSF48576">
    <property type="entry name" value="Terpenoid synthases"/>
    <property type="match status" value="1"/>
</dbReference>
<evidence type="ECO:0000256" key="3">
    <source>
        <dbReference type="ARBA" id="ARBA00022946"/>
    </source>
</evidence>
<evidence type="ECO:0000256" key="1">
    <source>
        <dbReference type="ARBA" id="ARBA00004273"/>
    </source>
</evidence>